<proteinExistence type="predicted"/>
<evidence type="ECO:0000256" key="3">
    <source>
        <dbReference type="ARBA" id="ARBA00022989"/>
    </source>
</evidence>
<evidence type="ECO:0000313" key="6">
    <source>
        <dbReference type="EMBL" id="SVD12223.1"/>
    </source>
</evidence>
<keyword evidence="3 5" id="KW-1133">Transmembrane helix</keyword>
<protein>
    <recommendedName>
        <fullName evidence="7">ZIP zinc transporter</fullName>
    </recommendedName>
</protein>
<dbReference type="PANTHER" id="PTHR16950:SF16">
    <property type="entry name" value="ZINC TRANSPORTER ZIP13"/>
    <property type="match status" value="1"/>
</dbReference>
<accession>A0A382SQZ0</accession>
<comment type="subcellular location">
    <subcellularLocation>
        <location evidence="1">Membrane</location>
        <topology evidence="1">Multi-pass membrane protein</topology>
    </subcellularLocation>
</comment>
<sequence>VPLIAVAVGLSLVGSLGGLLVASCLLLLRGSFHQNFVPTLISYAVGALLGVALLALLPEALSTLDAPAVFATLLAGILVFFMLEKLVIWRHCHTNDCDAHESSAPLILVGGAVHNFADGCIIGAAVLSSVPLGVSTALAVAAHQIPQEIGDFAILIGAGYSKRRALISNTLAATTGVVGALIIYGASEWIPMGLPYILAFAAGNFLYVAMADLIP</sequence>
<feature type="non-terminal residue" evidence="6">
    <location>
        <position position="215"/>
    </location>
</feature>
<evidence type="ECO:0000256" key="1">
    <source>
        <dbReference type="ARBA" id="ARBA00004141"/>
    </source>
</evidence>
<feature type="transmembrane region" description="Helical" evidence="5">
    <location>
        <begin position="6"/>
        <end position="28"/>
    </location>
</feature>
<dbReference type="EMBL" id="UINC01130874">
    <property type="protein sequence ID" value="SVD12223.1"/>
    <property type="molecule type" value="Genomic_DNA"/>
</dbReference>
<dbReference type="GO" id="GO:0046873">
    <property type="term" value="F:metal ion transmembrane transporter activity"/>
    <property type="evidence" value="ECO:0007669"/>
    <property type="project" value="InterPro"/>
</dbReference>
<dbReference type="AlphaFoldDB" id="A0A382SQZ0"/>
<dbReference type="GO" id="GO:0016020">
    <property type="term" value="C:membrane"/>
    <property type="evidence" value="ECO:0007669"/>
    <property type="project" value="UniProtKB-SubCell"/>
</dbReference>
<evidence type="ECO:0000256" key="2">
    <source>
        <dbReference type="ARBA" id="ARBA00022692"/>
    </source>
</evidence>
<evidence type="ECO:0008006" key="7">
    <source>
        <dbReference type="Google" id="ProtNLM"/>
    </source>
</evidence>
<organism evidence="6">
    <name type="scientific">marine metagenome</name>
    <dbReference type="NCBI Taxonomy" id="408172"/>
    <lineage>
        <taxon>unclassified sequences</taxon>
        <taxon>metagenomes</taxon>
        <taxon>ecological metagenomes</taxon>
    </lineage>
</organism>
<evidence type="ECO:0000256" key="5">
    <source>
        <dbReference type="SAM" id="Phobius"/>
    </source>
</evidence>
<feature type="non-terminal residue" evidence="6">
    <location>
        <position position="1"/>
    </location>
</feature>
<keyword evidence="4 5" id="KW-0472">Membrane</keyword>
<dbReference type="PANTHER" id="PTHR16950">
    <property type="entry name" value="ZINC TRANSPORTER SLC39A7 HISTIDINE-RICH MEMBRANE PROTEIN KE4"/>
    <property type="match status" value="1"/>
</dbReference>
<reference evidence="6" key="1">
    <citation type="submission" date="2018-05" db="EMBL/GenBank/DDBJ databases">
        <authorList>
            <person name="Lanie J.A."/>
            <person name="Ng W.-L."/>
            <person name="Kazmierczak K.M."/>
            <person name="Andrzejewski T.M."/>
            <person name="Davidsen T.M."/>
            <person name="Wayne K.J."/>
            <person name="Tettelin H."/>
            <person name="Glass J.I."/>
            <person name="Rusch D."/>
            <person name="Podicherti R."/>
            <person name="Tsui H.-C.T."/>
            <person name="Winkler M.E."/>
        </authorList>
    </citation>
    <scope>NUCLEOTIDE SEQUENCE</scope>
</reference>
<evidence type="ECO:0000256" key="4">
    <source>
        <dbReference type="ARBA" id="ARBA00023136"/>
    </source>
</evidence>
<feature type="transmembrane region" description="Helical" evidence="5">
    <location>
        <begin position="193"/>
        <end position="214"/>
    </location>
</feature>
<name>A0A382SQZ0_9ZZZZ</name>
<feature type="transmembrane region" description="Helical" evidence="5">
    <location>
        <begin position="166"/>
        <end position="187"/>
    </location>
</feature>
<feature type="transmembrane region" description="Helical" evidence="5">
    <location>
        <begin position="64"/>
        <end position="83"/>
    </location>
</feature>
<keyword evidence="2 5" id="KW-0812">Transmembrane</keyword>
<gene>
    <name evidence="6" type="ORF">METZ01_LOCUS365077</name>
</gene>
<dbReference type="Pfam" id="PF02535">
    <property type="entry name" value="Zip"/>
    <property type="match status" value="1"/>
</dbReference>
<dbReference type="InterPro" id="IPR003689">
    <property type="entry name" value="ZIP"/>
</dbReference>
<feature type="transmembrane region" description="Helical" evidence="5">
    <location>
        <begin position="40"/>
        <end position="58"/>
    </location>
</feature>